<dbReference type="KEGG" id="bprl:CL2_26000"/>
<organism evidence="3 4">
    <name type="scientific">Anaerostipes hadrus</name>
    <dbReference type="NCBI Taxonomy" id="649756"/>
    <lineage>
        <taxon>Bacteria</taxon>
        <taxon>Bacillati</taxon>
        <taxon>Bacillota</taxon>
        <taxon>Clostridia</taxon>
        <taxon>Lachnospirales</taxon>
        <taxon>Lachnospiraceae</taxon>
        <taxon>Anaerostipes</taxon>
    </lineage>
</organism>
<sequence length="197" mass="23771">MPYWIRRVYAGKTVEIKKYYSRKHKPKEKRAKTGEPSRPEQEEVNIRRQTEQLRWKLNCNFQAGDMFITFSYRKDERPDTYKEMLKQKDKLIRDLRKQYKKIGKEFKYVYVLETGDKGARHIHMVIESMDTKTIKKCWDRGRIHIRLLDDTGQYGKLASYLVKEKGRKKMEKYGGKTYSPIQEFKTATHRERCDLGM</sequence>
<feature type="domain" description="Replication-associated protein ORF2/G2P" evidence="2">
    <location>
        <begin position="66"/>
        <end position="164"/>
    </location>
</feature>
<evidence type="ECO:0000313" key="3">
    <source>
        <dbReference type="EMBL" id="CBL39429.1"/>
    </source>
</evidence>
<dbReference type="InterPro" id="IPR056906">
    <property type="entry name" value="ORF2/G2P_dom"/>
</dbReference>
<protein>
    <recommendedName>
        <fullName evidence="2">Replication-associated protein ORF2/G2P domain-containing protein</fullName>
    </recommendedName>
</protein>
<evidence type="ECO:0000259" key="2">
    <source>
        <dbReference type="Pfam" id="PF23343"/>
    </source>
</evidence>
<dbReference type="RefSeq" id="WP_015530767.1">
    <property type="nucleotide sequence ID" value="NC_021016.1"/>
</dbReference>
<name>D4MVL3_ANAHA</name>
<proteinExistence type="predicted"/>
<dbReference type="AlphaFoldDB" id="D4MVL3"/>
<dbReference type="Proteomes" id="UP000008960">
    <property type="component" value="Chromosome"/>
</dbReference>
<reference evidence="3 4" key="1">
    <citation type="submission" date="2010-03" db="EMBL/GenBank/DDBJ databases">
        <title>The genome sequence of Clostridiales sp. SSC/2.</title>
        <authorList>
            <consortium name="metaHIT consortium -- http://www.metahit.eu/"/>
            <person name="Pajon A."/>
            <person name="Turner K."/>
            <person name="Parkhill J."/>
            <person name="Duncan S."/>
            <person name="Flint H."/>
        </authorList>
    </citation>
    <scope>NUCLEOTIDE SEQUENCE [LARGE SCALE GENOMIC DNA]</scope>
    <source>
        <strain evidence="3 4">SSC/2</strain>
    </source>
</reference>
<dbReference type="EMBL" id="FP929061">
    <property type="protein sequence ID" value="CBL39429.1"/>
    <property type="molecule type" value="Genomic_DNA"/>
</dbReference>
<feature type="region of interest" description="Disordered" evidence="1">
    <location>
        <begin position="21"/>
        <end position="44"/>
    </location>
</feature>
<dbReference type="PATRIC" id="fig|245018.3.peg.2890"/>
<dbReference type="Pfam" id="PF23343">
    <property type="entry name" value="REP_ORF2-G2P"/>
    <property type="match status" value="1"/>
</dbReference>
<feature type="compositionally biased region" description="Basic and acidic residues" evidence="1">
    <location>
        <begin position="31"/>
        <end position="44"/>
    </location>
</feature>
<reference evidence="3 4" key="2">
    <citation type="submission" date="2010-03" db="EMBL/GenBank/DDBJ databases">
        <authorList>
            <person name="Pajon A."/>
        </authorList>
    </citation>
    <scope>NUCLEOTIDE SEQUENCE [LARGE SCALE GENOMIC DNA]</scope>
    <source>
        <strain evidence="3 4">SSC/2</strain>
    </source>
</reference>
<gene>
    <name evidence="3" type="ORF">CL2_26000</name>
</gene>
<feature type="compositionally biased region" description="Basic residues" evidence="1">
    <location>
        <begin position="21"/>
        <end position="30"/>
    </location>
</feature>
<evidence type="ECO:0000313" key="4">
    <source>
        <dbReference type="Proteomes" id="UP000008960"/>
    </source>
</evidence>
<accession>D4MVL3</accession>
<evidence type="ECO:0000256" key="1">
    <source>
        <dbReference type="SAM" id="MobiDB-lite"/>
    </source>
</evidence>